<name>A0A3G1IW84_9EUKA</name>
<geneLocation type="plastid" evidence="10"/>
<evidence type="ECO:0000256" key="7">
    <source>
        <dbReference type="ARBA" id="ARBA00023078"/>
    </source>
</evidence>
<dbReference type="InterPro" id="IPR035982">
    <property type="entry name" value="PSI_centre_PsaK_sf"/>
</dbReference>
<evidence type="ECO:0000313" key="10">
    <source>
        <dbReference type="EMBL" id="ASQ40301.1"/>
    </source>
</evidence>
<accession>A0A3G1IW84</accession>
<dbReference type="SUPFAM" id="SSF81563">
    <property type="entry name" value="Photosystem I reaction center subunit X, PsaK"/>
    <property type="match status" value="1"/>
</dbReference>
<dbReference type="NCBIfam" id="TIGR03049">
    <property type="entry name" value="PS_I_psaK"/>
    <property type="match status" value="1"/>
</dbReference>
<dbReference type="GO" id="GO:0015979">
    <property type="term" value="P:photosynthesis"/>
    <property type="evidence" value="ECO:0007669"/>
    <property type="project" value="UniProtKB-UniRule"/>
</dbReference>
<feature type="transmembrane region" description="Helical" evidence="9">
    <location>
        <begin position="85"/>
        <end position="108"/>
    </location>
</feature>
<dbReference type="HAMAP" id="MF_00474">
    <property type="entry name" value="PSI_PsaK"/>
    <property type="match status" value="1"/>
</dbReference>
<keyword evidence="7 9" id="KW-0793">Thylakoid</keyword>
<evidence type="ECO:0000256" key="1">
    <source>
        <dbReference type="ARBA" id="ARBA00004141"/>
    </source>
</evidence>
<keyword evidence="5 9" id="KW-0603">Photosystem I</keyword>
<dbReference type="GO" id="GO:0009522">
    <property type="term" value="C:photosystem I"/>
    <property type="evidence" value="ECO:0007669"/>
    <property type="project" value="UniProtKB-KW"/>
</dbReference>
<dbReference type="GO" id="GO:0042651">
    <property type="term" value="C:thylakoid membrane"/>
    <property type="evidence" value="ECO:0007669"/>
    <property type="project" value="UniProtKB-UniRule"/>
</dbReference>
<reference evidence="10" key="1">
    <citation type="submission" date="2017-05" db="EMBL/GenBank/DDBJ databases">
        <title>Plastid comparative genomics reveals ancient divergence between Glaucophyte genera.</title>
        <authorList>
            <person name="Figueroa-Martinez F.J."/>
            <person name="Jackson C."/>
            <person name="Reyes-Prieto A."/>
        </authorList>
    </citation>
    <scope>NUCLEOTIDE SEQUENCE</scope>
    <source>
        <strain evidence="10">SAG 4.97</strain>
    </source>
</reference>
<evidence type="ECO:0000256" key="8">
    <source>
        <dbReference type="ARBA" id="ARBA00023136"/>
    </source>
</evidence>
<protein>
    <recommendedName>
        <fullName evidence="9">Photosystem I reaction center subunit PsaK</fullName>
    </recommendedName>
    <alternativeName>
        <fullName evidence="9">Photosystem I subunit X</fullName>
    </alternativeName>
</protein>
<evidence type="ECO:0000256" key="4">
    <source>
        <dbReference type="ARBA" id="ARBA00022692"/>
    </source>
</evidence>
<dbReference type="Gene3D" id="1.20.860.20">
    <property type="entry name" value="Photosystem I PsaK, reaction centre"/>
    <property type="match status" value="1"/>
</dbReference>
<keyword evidence="3 9" id="KW-0602">Photosynthesis</keyword>
<dbReference type="InterPro" id="IPR017492">
    <property type="entry name" value="PSI_PsaK"/>
</dbReference>
<organism evidence="10">
    <name type="scientific">Cyanoptyche gloeocystis</name>
    <dbReference type="NCBI Taxonomy" id="77922"/>
    <lineage>
        <taxon>Eukaryota</taxon>
        <taxon>Glaucocystophyceae</taxon>
        <taxon>Glaucocystophyceae incertae sedis</taxon>
        <taxon>Cyanoptyche</taxon>
    </lineage>
</organism>
<comment type="similarity">
    <text evidence="2 9">Belongs to the PsaG/PsaK family.</text>
</comment>
<evidence type="ECO:0000256" key="9">
    <source>
        <dbReference type="HAMAP-Rule" id="MF_00474"/>
    </source>
</evidence>
<evidence type="ECO:0000256" key="6">
    <source>
        <dbReference type="ARBA" id="ARBA00022989"/>
    </source>
</evidence>
<evidence type="ECO:0000256" key="3">
    <source>
        <dbReference type="ARBA" id="ARBA00022531"/>
    </source>
</evidence>
<keyword evidence="6 9" id="KW-1133">Transmembrane helix</keyword>
<gene>
    <name evidence="9 10" type="primary">psaK</name>
</gene>
<dbReference type="AlphaFoldDB" id="A0A3G1IW84"/>
<evidence type="ECO:0000256" key="5">
    <source>
        <dbReference type="ARBA" id="ARBA00022836"/>
    </source>
</evidence>
<feature type="transmembrane region" description="Helical" evidence="9">
    <location>
        <begin position="25"/>
        <end position="43"/>
    </location>
</feature>
<proteinExistence type="inferred from homology"/>
<evidence type="ECO:0000256" key="2">
    <source>
        <dbReference type="ARBA" id="ARBA00006458"/>
    </source>
</evidence>
<dbReference type="EMBL" id="MF167427">
    <property type="protein sequence ID" value="ASQ40301.1"/>
    <property type="molecule type" value="Genomic_DNA"/>
</dbReference>
<dbReference type="InterPro" id="IPR000549">
    <property type="entry name" value="PSI_PsaG/PsaK"/>
</dbReference>
<keyword evidence="4 9" id="KW-0812">Transmembrane</keyword>
<keyword evidence="8 9" id="KW-0472">Membrane</keyword>
<comment type="subcellular location">
    <subcellularLocation>
        <location evidence="9">Cellular thylakoid membrane</location>
        <topology evidence="9">Multi-pass membrane protein</topology>
    </subcellularLocation>
    <subcellularLocation>
        <location evidence="1">Membrane</location>
        <topology evidence="1">Multi-pass membrane protein</topology>
    </subcellularLocation>
</comment>
<dbReference type="InterPro" id="IPR037101">
    <property type="entry name" value="PSI_PsaK_bact"/>
</dbReference>
<sequence>MIVVARRHQILDTRPLLAKPNWENFFMKSFIFLLSLPITSVWGIKTGVIMVICNLFAIIIGRYGIQIRGKGPSLPINLPSYYDGFGFPELLATASFGHILGVGIILGLSNAGLLK</sequence>
<dbReference type="Pfam" id="PF01241">
    <property type="entry name" value="PSI_PSAK"/>
    <property type="match status" value="1"/>
</dbReference>
<keyword evidence="10" id="KW-0934">Plastid</keyword>